<keyword evidence="4 6" id="KW-0694">RNA-binding</keyword>
<proteinExistence type="inferred from homology"/>
<accession>A0A2P8EDV5</accession>
<evidence type="ECO:0000256" key="2">
    <source>
        <dbReference type="ARBA" id="ARBA00023274"/>
    </source>
</evidence>
<name>A0A2P8EDV5_9BACT</name>
<dbReference type="PROSITE" id="PS00362">
    <property type="entry name" value="RIBOSOMAL_S15"/>
    <property type="match status" value="1"/>
</dbReference>
<organism evidence="7 8">
    <name type="scientific">Cecembia rubra</name>
    <dbReference type="NCBI Taxonomy" id="1485585"/>
    <lineage>
        <taxon>Bacteria</taxon>
        <taxon>Pseudomonadati</taxon>
        <taxon>Bacteroidota</taxon>
        <taxon>Cytophagia</taxon>
        <taxon>Cytophagales</taxon>
        <taxon>Cyclobacteriaceae</taxon>
        <taxon>Cecembia</taxon>
    </lineage>
</organism>
<keyword evidence="4 6" id="KW-0699">rRNA-binding</keyword>
<gene>
    <name evidence="4" type="primary">rpsO</name>
    <name evidence="7" type="ORF">CLV48_101601</name>
</gene>
<dbReference type="PANTHER" id="PTHR23321:SF26">
    <property type="entry name" value="SMALL RIBOSOMAL SUBUNIT PROTEIN US15M"/>
    <property type="match status" value="1"/>
</dbReference>
<dbReference type="Pfam" id="PF00312">
    <property type="entry name" value="Ribosomal_S15"/>
    <property type="match status" value="1"/>
</dbReference>
<dbReference type="GO" id="GO:0006412">
    <property type="term" value="P:translation"/>
    <property type="evidence" value="ECO:0007669"/>
    <property type="project" value="UniProtKB-UniRule"/>
</dbReference>
<dbReference type="SMART" id="SM01387">
    <property type="entry name" value="Ribosomal_S15"/>
    <property type="match status" value="1"/>
</dbReference>
<dbReference type="RefSeq" id="WP_106565725.1">
    <property type="nucleotide sequence ID" value="NZ_JAUVYL010000079.1"/>
</dbReference>
<keyword evidence="2 4" id="KW-0687">Ribonucleoprotein</keyword>
<comment type="similarity">
    <text evidence="4 5">Belongs to the universal ribosomal protein uS15 family.</text>
</comment>
<dbReference type="OrthoDB" id="9799262at2"/>
<dbReference type="Proteomes" id="UP000240708">
    <property type="component" value="Unassembled WGS sequence"/>
</dbReference>
<comment type="function">
    <text evidence="4">Forms an intersubunit bridge (bridge B4) with the 23S rRNA of the 50S subunit in the ribosome.</text>
</comment>
<dbReference type="PANTHER" id="PTHR23321">
    <property type="entry name" value="RIBOSOMAL PROTEIN S15, BACTERIAL AND ORGANELLAR"/>
    <property type="match status" value="1"/>
</dbReference>
<reference evidence="7 8" key="1">
    <citation type="submission" date="2018-03" db="EMBL/GenBank/DDBJ databases">
        <title>Genomic Encyclopedia of Archaeal and Bacterial Type Strains, Phase II (KMG-II): from individual species to whole genera.</title>
        <authorList>
            <person name="Goeker M."/>
        </authorList>
    </citation>
    <scope>NUCLEOTIDE SEQUENCE [LARGE SCALE GENOMIC DNA]</scope>
    <source>
        <strain evidence="7 8">DSM 28057</strain>
    </source>
</reference>
<dbReference type="GO" id="GO:0003735">
    <property type="term" value="F:structural constituent of ribosome"/>
    <property type="evidence" value="ECO:0007669"/>
    <property type="project" value="InterPro"/>
</dbReference>
<evidence type="ECO:0000256" key="5">
    <source>
        <dbReference type="RuleBase" id="RU003919"/>
    </source>
</evidence>
<evidence type="ECO:0000313" key="7">
    <source>
        <dbReference type="EMBL" id="PSL07665.1"/>
    </source>
</evidence>
<dbReference type="SUPFAM" id="SSF47060">
    <property type="entry name" value="S15/NS1 RNA-binding domain"/>
    <property type="match status" value="1"/>
</dbReference>
<dbReference type="GO" id="GO:0019843">
    <property type="term" value="F:rRNA binding"/>
    <property type="evidence" value="ECO:0007669"/>
    <property type="project" value="UniProtKB-UniRule"/>
</dbReference>
<comment type="subunit">
    <text evidence="3 4">Part of the 30S ribosomal subunit. Forms a bridge to the 50S subunit in the 70S ribosome, contacting the 23S rRNA.</text>
</comment>
<dbReference type="AlphaFoldDB" id="A0A2P8EDV5"/>
<comment type="function">
    <text evidence="4 6">One of the primary rRNA binding proteins, it binds directly to 16S rRNA where it helps nucleate assembly of the platform of the 30S subunit by binding and bridging several RNA helices of the 16S rRNA.</text>
</comment>
<evidence type="ECO:0000256" key="4">
    <source>
        <dbReference type="HAMAP-Rule" id="MF_01343"/>
    </source>
</evidence>
<evidence type="ECO:0000313" key="8">
    <source>
        <dbReference type="Proteomes" id="UP000240708"/>
    </source>
</evidence>
<sequence>MYLTSEKKAELFKNHGRLKSETDTGSPESQISLFTFRIQHLTEHLKSNKKDHRSRLSLMKLVGKRRRLLNYLVKNDIERYRAVIAELGIRK</sequence>
<protein>
    <recommendedName>
        <fullName evidence="4">Small ribosomal subunit protein uS15</fullName>
    </recommendedName>
</protein>
<dbReference type="NCBIfam" id="TIGR00952">
    <property type="entry name" value="S15_bact"/>
    <property type="match status" value="1"/>
</dbReference>
<keyword evidence="8" id="KW-1185">Reference proteome</keyword>
<dbReference type="CDD" id="cd00353">
    <property type="entry name" value="Ribosomal_S15p_S13e"/>
    <property type="match status" value="1"/>
</dbReference>
<dbReference type="EMBL" id="PYGF01000001">
    <property type="protein sequence ID" value="PSL07665.1"/>
    <property type="molecule type" value="Genomic_DNA"/>
</dbReference>
<evidence type="ECO:0000256" key="1">
    <source>
        <dbReference type="ARBA" id="ARBA00022980"/>
    </source>
</evidence>
<dbReference type="InterPro" id="IPR000589">
    <property type="entry name" value="Ribosomal_uS15"/>
</dbReference>
<evidence type="ECO:0000256" key="6">
    <source>
        <dbReference type="RuleBase" id="RU004524"/>
    </source>
</evidence>
<dbReference type="GO" id="GO:0022627">
    <property type="term" value="C:cytosolic small ribosomal subunit"/>
    <property type="evidence" value="ECO:0007669"/>
    <property type="project" value="TreeGrafter"/>
</dbReference>
<dbReference type="Gene3D" id="6.10.250.3130">
    <property type="match status" value="1"/>
</dbReference>
<dbReference type="HAMAP" id="MF_01343_B">
    <property type="entry name" value="Ribosomal_uS15_B"/>
    <property type="match status" value="1"/>
</dbReference>
<evidence type="ECO:0000256" key="3">
    <source>
        <dbReference type="ARBA" id="ARBA00064542"/>
    </source>
</evidence>
<dbReference type="Gene3D" id="1.10.287.10">
    <property type="entry name" value="S15/NS1, RNA-binding"/>
    <property type="match status" value="1"/>
</dbReference>
<keyword evidence="1 4" id="KW-0689">Ribosomal protein</keyword>
<dbReference type="InterPro" id="IPR009068">
    <property type="entry name" value="uS15_NS1_RNA-bd_sf"/>
</dbReference>
<dbReference type="InterPro" id="IPR005290">
    <property type="entry name" value="Ribosomal_uS15_bac-type"/>
</dbReference>
<comment type="caution">
    <text evidence="7">The sequence shown here is derived from an EMBL/GenBank/DDBJ whole genome shotgun (WGS) entry which is preliminary data.</text>
</comment>
<dbReference type="FunFam" id="1.10.287.10:FF:000002">
    <property type="entry name" value="30S ribosomal protein S15"/>
    <property type="match status" value="1"/>
</dbReference>